<comment type="subcellular location">
    <subcellularLocation>
        <location evidence="3">Cytoplasm</location>
    </subcellularLocation>
</comment>
<comment type="catalytic activity">
    <reaction evidence="3">
        <text>UTP + H2O = UMP + diphosphate + H(+)</text>
        <dbReference type="Rhea" id="RHEA:29395"/>
        <dbReference type="ChEBI" id="CHEBI:15377"/>
        <dbReference type="ChEBI" id="CHEBI:15378"/>
        <dbReference type="ChEBI" id="CHEBI:33019"/>
        <dbReference type="ChEBI" id="CHEBI:46398"/>
        <dbReference type="ChEBI" id="CHEBI:57865"/>
        <dbReference type="EC" id="3.6.1.9"/>
    </reaction>
</comment>
<comment type="similarity">
    <text evidence="3">Belongs to the Maf family. YhdE subfamily.</text>
</comment>
<comment type="function">
    <text evidence="3">Nucleoside triphosphate pyrophosphatase that hydrolyzes dTTP and UTP. May have a dual role in cell division arrest and in preventing the incorporation of modified nucleotides into cellular nucleic acids.</text>
</comment>
<comment type="caution">
    <text evidence="3">Lacks conserved residue(s) required for the propagation of feature annotation.</text>
</comment>
<dbReference type="GO" id="GO:0005737">
    <property type="term" value="C:cytoplasm"/>
    <property type="evidence" value="ECO:0007669"/>
    <property type="project" value="UniProtKB-SubCell"/>
</dbReference>
<name>A0A6N2UG60_BLAHA</name>
<dbReference type="GO" id="GO:0047429">
    <property type="term" value="F:nucleoside triphosphate diphosphatase activity"/>
    <property type="evidence" value="ECO:0007669"/>
    <property type="project" value="UniProtKB-EC"/>
</dbReference>
<dbReference type="InterPro" id="IPR003697">
    <property type="entry name" value="Maf-like"/>
</dbReference>
<dbReference type="PANTHER" id="PTHR43213">
    <property type="entry name" value="BIFUNCTIONAL DTTP/UTP PYROPHOSPHATASE/METHYLTRANSFERASE PROTEIN-RELATED"/>
    <property type="match status" value="1"/>
</dbReference>
<dbReference type="InterPro" id="IPR029001">
    <property type="entry name" value="ITPase-like_fam"/>
</dbReference>
<dbReference type="Gene3D" id="3.90.950.10">
    <property type="match status" value="1"/>
</dbReference>
<feature type="site" description="Important for substrate specificity" evidence="3">
    <location>
        <position position="12"/>
    </location>
</feature>
<keyword evidence="3" id="KW-0546">Nucleotide metabolism</keyword>
<evidence type="ECO:0000313" key="4">
    <source>
        <dbReference type="EMBL" id="VYT17384.1"/>
    </source>
</evidence>
<evidence type="ECO:0000256" key="3">
    <source>
        <dbReference type="HAMAP-Rule" id="MF_00528"/>
    </source>
</evidence>
<dbReference type="PIRSF" id="PIRSF006305">
    <property type="entry name" value="Maf"/>
    <property type="match status" value="1"/>
</dbReference>
<dbReference type="EMBL" id="CACRSY010000014">
    <property type="protein sequence ID" value="VYT17384.1"/>
    <property type="molecule type" value="Genomic_DNA"/>
</dbReference>
<evidence type="ECO:0000256" key="1">
    <source>
        <dbReference type="ARBA" id="ARBA00001968"/>
    </source>
</evidence>
<organism evidence="4">
    <name type="scientific">Blautia hansenii</name>
    <name type="common">Ruminococcus hansenii</name>
    <dbReference type="NCBI Taxonomy" id="1322"/>
    <lineage>
        <taxon>Bacteria</taxon>
        <taxon>Bacillati</taxon>
        <taxon>Bacillota</taxon>
        <taxon>Clostridia</taxon>
        <taxon>Lachnospirales</taxon>
        <taxon>Lachnospiraceae</taxon>
        <taxon>Blautia</taxon>
    </lineage>
</organism>
<evidence type="ECO:0000256" key="2">
    <source>
        <dbReference type="ARBA" id="ARBA00022801"/>
    </source>
</evidence>
<dbReference type="SUPFAM" id="SSF52972">
    <property type="entry name" value="ITPase-like"/>
    <property type="match status" value="1"/>
</dbReference>
<protein>
    <recommendedName>
        <fullName evidence="3">dTTP/UTP pyrophosphatase</fullName>
        <shortName evidence="3">dTTPase/UTPase</shortName>
        <ecNumber evidence="3">3.6.1.9</ecNumber>
    </recommendedName>
    <alternativeName>
        <fullName evidence="3">Nucleoside triphosphate pyrophosphatase</fullName>
    </alternativeName>
    <alternativeName>
        <fullName evidence="3">Nucleotide pyrophosphatase</fullName>
        <shortName evidence="3">Nucleotide PPase</shortName>
    </alternativeName>
</protein>
<comment type="catalytic activity">
    <reaction evidence="3">
        <text>dTTP + H2O = dTMP + diphosphate + H(+)</text>
        <dbReference type="Rhea" id="RHEA:28534"/>
        <dbReference type="ChEBI" id="CHEBI:15377"/>
        <dbReference type="ChEBI" id="CHEBI:15378"/>
        <dbReference type="ChEBI" id="CHEBI:33019"/>
        <dbReference type="ChEBI" id="CHEBI:37568"/>
        <dbReference type="ChEBI" id="CHEBI:63528"/>
        <dbReference type="EC" id="3.6.1.9"/>
    </reaction>
</comment>
<feature type="active site" description="Proton acceptor" evidence="3">
    <location>
        <position position="69"/>
    </location>
</feature>
<feature type="site" description="Important for substrate specificity" evidence="3">
    <location>
        <position position="156"/>
    </location>
</feature>
<keyword evidence="3" id="KW-0963">Cytoplasm</keyword>
<sequence length="195" mass="21702">MRKIILASASPRRRELLEQGGIPFTVIPSQAEEKITTEQPGQAVEELSYLKCSDIYEKSLGDVLVIGADTVVASEGKILGKPSSQKDAVKMLQSLQGREHEVYTGVTIMAREGNENRKKTFHEKTKVVFYPMSDEEIRSYVNTGEPMDKAGAYGIQGKSAVFIKEISGDYNNVVGLPLARLYQELKNMGIESREW</sequence>
<keyword evidence="2 3" id="KW-0378">Hydrolase</keyword>
<gene>
    <name evidence="4" type="primary">maf</name>
    <name evidence="4" type="ORF">BHLFYP23_00455</name>
</gene>
<accession>A0A6N2UG60</accession>
<dbReference type="NCBIfam" id="TIGR00172">
    <property type="entry name" value="maf"/>
    <property type="match status" value="1"/>
</dbReference>
<dbReference type="HAMAP" id="MF_00528">
    <property type="entry name" value="Maf"/>
    <property type="match status" value="1"/>
</dbReference>
<comment type="cofactor">
    <cofactor evidence="1 3">
        <name>a divalent metal cation</name>
        <dbReference type="ChEBI" id="CHEBI:60240"/>
    </cofactor>
</comment>
<dbReference type="RefSeq" id="WP_009246373.1">
    <property type="nucleotide sequence ID" value="NZ_CACRSY010000014.1"/>
</dbReference>
<dbReference type="PANTHER" id="PTHR43213:SF5">
    <property type="entry name" value="BIFUNCTIONAL DTTP_UTP PYROPHOSPHATASE_METHYLTRANSFERASE PROTEIN-RELATED"/>
    <property type="match status" value="1"/>
</dbReference>
<feature type="site" description="Important for substrate specificity" evidence="3">
    <location>
        <position position="70"/>
    </location>
</feature>
<dbReference type="Pfam" id="PF02545">
    <property type="entry name" value="Maf"/>
    <property type="match status" value="1"/>
</dbReference>
<dbReference type="EC" id="3.6.1.9" evidence="3"/>
<dbReference type="GO" id="GO:0009117">
    <property type="term" value="P:nucleotide metabolic process"/>
    <property type="evidence" value="ECO:0007669"/>
    <property type="project" value="UniProtKB-KW"/>
</dbReference>
<proteinExistence type="inferred from homology"/>
<reference evidence="4" key="1">
    <citation type="submission" date="2019-11" db="EMBL/GenBank/DDBJ databases">
        <authorList>
            <person name="Feng L."/>
        </authorList>
    </citation>
    <scope>NUCLEOTIDE SEQUENCE</scope>
    <source>
        <strain evidence="4">BhanseniiLFYP23</strain>
    </source>
</reference>
<dbReference type="AlphaFoldDB" id="A0A6N2UG60"/>
<dbReference type="CDD" id="cd00555">
    <property type="entry name" value="Maf"/>
    <property type="match status" value="1"/>
</dbReference>